<comment type="caution">
    <text evidence="1">The sequence shown here is derived from an EMBL/GenBank/DDBJ whole genome shotgun (WGS) entry which is preliminary data.</text>
</comment>
<dbReference type="Proteomes" id="UP000587508">
    <property type="component" value="Unassembled WGS sequence"/>
</dbReference>
<reference evidence="1 2" key="1">
    <citation type="submission" date="2020-07" db="EMBL/GenBank/DDBJ databases">
        <authorList>
            <person name="Pothier F. J."/>
        </authorList>
    </citation>
    <scope>NUCLEOTIDE SEQUENCE [LARGE SCALE GENOMIC DNA]</scope>
    <source>
        <strain evidence="1 2">CFBP 7900</strain>
    </source>
</reference>
<dbReference type="EMBL" id="CAJDKC010000003">
    <property type="protein sequence ID" value="CAD0325728.1"/>
    <property type="molecule type" value="Genomic_DNA"/>
</dbReference>
<accession>A0A6V7D125</accession>
<sequence>MTQRQVDHNTPLPGCRNGHTARHILDLRRPEAGGGHFVECACGRTQKHPSFELAIAEWRRGNGIRAARQPRPAASNVVQMGLRLTGGTGR</sequence>
<dbReference type="EMBL" id="CAJDKC010000003">
    <property type="protein sequence ID" value="CAD0325721.1"/>
    <property type="molecule type" value="Genomic_DNA"/>
</dbReference>
<protein>
    <submittedName>
        <fullName evidence="1">Uncharacterized protein</fullName>
    </submittedName>
</protein>
<evidence type="ECO:0000313" key="1">
    <source>
        <dbReference type="EMBL" id="CAD0325721.1"/>
    </source>
</evidence>
<name>A0A6V7D125_9XANT</name>
<dbReference type="AlphaFoldDB" id="A0A6V7D125"/>
<gene>
    <name evidence="1" type="ORF">CFBP7900_16270</name>
</gene>
<proteinExistence type="predicted"/>
<organism evidence="1 2">
    <name type="scientific">Xanthomonas hortorum pv. carotae</name>
    <dbReference type="NCBI Taxonomy" id="487904"/>
    <lineage>
        <taxon>Bacteria</taxon>
        <taxon>Pseudomonadati</taxon>
        <taxon>Pseudomonadota</taxon>
        <taxon>Gammaproteobacteria</taxon>
        <taxon>Lysobacterales</taxon>
        <taxon>Lysobacteraceae</taxon>
        <taxon>Xanthomonas</taxon>
    </lineage>
</organism>
<evidence type="ECO:0000313" key="2">
    <source>
        <dbReference type="Proteomes" id="UP000587508"/>
    </source>
</evidence>